<dbReference type="AlphaFoldDB" id="D1YXI6"/>
<evidence type="ECO:0000256" key="1">
    <source>
        <dbReference type="ARBA" id="ARBA00004236"/>
    </source>
</evidence>
<evidence type="ECO:0000256" key="4">
    <source>
        <dbReference type="ARBA" id="ARBA00022989"/>
    </source>
</evidence>
<reference evidence="9" key="3">
    <citation type="journal article" date="2011" name="PLoS ONE">
        <title>Genome sequence of a mesophilic hydrogenotrophic methanogen Methanocella paludicola, the first cultivated representative of the order Methanocellales.</title>
        <authorList>
            <person name="Sakai S."/>
            <person name="Takaki Y."/>
            <person name="Shimamura S."/>
            <person name="Sekine M."/>
            <person name="Tajima T."/>
            <person name="Kosugi H."/>
            <person name="Ichikawa N."/>
            <person name="Tasumi E."/>
            <person name="Hiraki A.T."/>
            <person name="Shimizu A."/>
            <person name="Kato Y."/>
            <person name="Nishiko R."/>
            <person name="Mori K."/>
            <person name="Fujita N."/>
            <person name="Imachi H."/>
            <person name="Takai K."/>
        </authorList>
    </citation>
    <scope>NUCLEOTIDE SEQUENCE [LARGE SCALE GENOMIC DNA]</scope>
    <source>
        <strain evidence="9">DSM 17711 / JCM 13418 / NBRC 101707 / SANAE</strain>
    </source>
</reference>
<keyword evidence="3 6" id="KW-0812">Transmembrane</keyword>
<evidence type="ECO:0000259" key="7">
    <source>
        <dbReference type="Pfam" id="PF13190"/>
    </source>
</evidence>
<reference evidence="8 9" key="2">
    <citation type="journal article" date="2008" name="Int. J. Syst. Evol. Microbiol.">
        <title>Methanocella paludicola gen. nov., sp. nov., a methane-producing archaeon, the first isolate of the lineage 'Rice Cluster I', and proposal of the new archaeal order Methanocellales ord. nov.</title>
        <authorList>
            <person name="Sakai S."/>
            <person name="Imachi H."/>
            <person name="Hanada S."/>
            <person name="Ohashi A."/>
            <person name="Harada H."/>
            <person name="Kamagata Y."/>
        </authorList>
    </citation>
    <scope>NUCLEOTIDE SEQUENCE [LARGE SCALE GENOMIC DNA]</scope>
    <source>
        <strain evidence="9">DSM 17711 / JCM 13418 / NBRC 101707 / SANAE</strain>
    </source>
</reference>
<keyword evidence="2" id="KW-1003">Cell membrane</keyword>
<evidence type="ECO:0000256" key="6">
    <source>
        <dbReference type="SAM" id="Phobius"/>
    </source>
</evidence>
<evidence type="ECO:0000256" key="2">
    <source>
        <dbReference type="ARBA" id="ARBA00022475"/>
    </source>
</evidence>
<dbReference type="RefSeq" id="WP_012899837.1">
    <property type="nucleotide sequence ID" value="NC_013665.1"/>
</dbReference>
<dbReference type="GO" id="GO:0005886">
    <property type="term" value="C:plasma membrane"/>
    <property type="evidence" value="ECO:0007669"/>
    <property type="project" value="UniProtKB-SubCell"/>
</dbReference>
<dbReference type="InterPro" id="IPR025937">
    <property type="entry name" value="PDGLE_dom"/>
</dbReference>
<dbReference type="Proteomes" id="UP000001882">
    <property type="component" value="Chromosome"/>
</dbReference>
<dbReference type="GeneID" id="8681098"/>
<accession>D1YXI6</accession>
<dbReference type="STRING" id="304371.MCP_1086"/>
<gene>
    <name evidence="8" type="ordered locus">MCP_1086</name>
</gene>
<organism evidence="8 9">
    <name type="scientific">Methanocella paludicola (strain DSM 17711 / JCM 13418 / NBRC 101707 / SANAE)</name>
    <dbReference type="NCBI Taxonomy" id="304371"/>
    <lineage>
        <taxon>Archaea</taxon>
        <taxon>Methanobacteriati</taxon>
        <taxon>Methanobacteriota</taxon>
        <taxon>Stenosarchaea group</taxon>
        <taxon>Methanomicrobia</taxon>
        <taxon>Methanocellales</taxon>
        <taxon>Methanocellaceae</taxon>
        <taxon>Methanocella</taxon>
    </lineage>
</organism>
<evidence type="ECO:0000313" key="8">
    <source>
        <dbReference type="EMBL" id="BAI61158.1"/>
    </source>
</evidence>
<protein>
    <submittedName>
        <fullName evidence="8">Truncated cobalamin biosynthesis protein</fullName>
    </submittedName>
</protein>
<keyword evidence="9" id="KW-1185">Reference proteome</keyword>
<evidence type="ECO:0000256" key="3">
    <source>
        <dbReference type="ARBA" id="ARBA00022692"/>
    </source>
</evidence>
<name>D1YXI6_METPS</name>
<feature type="transmembrane region" description="Helical" evidence="6">
    <location>
        <begin position="7"/>
        <end position="27"/>
    </location>
</feature>
<feature type="transmembrane region" description="Helical" evidence="6">
    <location>
        <begin position="76"/>
        <end position="97"/>
    </location>
</feature>
<keyword evidence="5 6" id="KW-0472">Membrane</keyword>
<evidence type="ECO:0000256" key="5">
    <source>
        <dbReference type="ARBA" id="ARBA00023136"/>
    </source>
</evidence>
<dbReference type="OrthoDB" id="88314at2157"/>
<dbReference type="Pfam" id="PF13190">
    <property type="entry name" value="PDGLE"/>
    <property type="match status" value="1"/>
</dbReference>
<dbReference type="eggNOG" id="arCOG03159">
    <property type="taxonomic scope" value="Archaea"/>
</dbReference>
<dbReference type="KEGG" id="mpd:MCP_1086"/>
<reference evidence="8 9" key="1">
    <citation type="journal article" date="2007" name="Appl. Environ. Microbiol.">
        <title>Isolation of key methanogens for global methane emission from rice paddy fields: a novel isolate affiliated with the clone cluster rice cluster I.</title>
        <authorList>
            <person name="Sakai S."/>
            <person name="Imachi H."/>
            <person name="Sekiguchi Y."/>
            <person name="Ohashi A."/>
            <person name="Harada H."/>
            <person name="Kamagata Y."/>
        </authorList>
    </citation>
    <scope>NUCLEOTIDE SEQUENCE [LARGE SCALE GENOMIC DNA]</scope>
    <source>
        <strain evidence="9">DSM 17711 / JCM 13418 / NBRC 101707 / SANAE</strain>
    </source>
</reference>
<evidence type="ECO:0000313" key="9">
    <source>
        <dbReference type="Proteomes" id="UP000001882"/>
    </source>
</evidence>
<keyword evidence="4 6" id="KW-1133">Transmembrane helix</keyword>
<feature type="domain" description="PDGLE" evidence="7">
    <location>
        <begin position="6"/>
        <end position="102"/>
    </location>
</feature>
<dbReference type="PATRIC" id="fig|304371.9.peg.1119"/>
<dbReference type="EMBL" id="AP011532">
    <property type="protein sequence ID" value="BAI61158.1"/>
    <property type="molecule type" value="Genomic_DNA"/>
</dbReference>
<dbReference type="InParanoid" id="D1YXI6"/>
<proteinExistence type="predicted"/>
<sequence length="107" mass="11014">MDNSTKIIIAALIVLVIFTPLGLLAVGETFGEWGLEYFEEKLGYVPPGLESLSSIWGAPLPDYGIPGLGDTTVGAAAGYIASAIIGSVVSVGLIYGLGKILVKDNSS</sequence>
<comment type="subcellular location">
    <subcellularLocation>
        <location evidence="1">Cell membrane</location>
    </subcellularLocation>
</comment>